<name>A0A8S9NMQ5_BRACR</name>
<dbReference type="AlphaFoldDB" id="A0A8S9NMQ5"/>
<feature type="region of interest" description="Disordered" evidence="1">
    <location>
        <begin position="1"/>
        <end position="53"/>
    </location>
</feature>
<comment type="caution">
    <text evidence="2">The sequence shown here is derived from an EMBL/GenBank/DDBJ whole genome shotgun (WGS) entry which is preliminary data.</text>
</comment>
<accession>A0A8S9NMQ5</accession>
<dbReference type="EMBL" id="QGKX02001521">
    <property type="protein sequence ID" value="KAF3506054.1"/>
    <property type="molecule type" value="Genomic_DNA"/>
</dbReference>
<dbReference type="Proteomes" id="UP000712600">
    <property type="component" value="Unassembled WGS sequence"/>
</dbReference>
<evidence type="ECO:0000313" key="3">
    <source>
        <dbReference type="Proteomes" id="UP000712600"/>
    </source>
</evidence>
<proteinExistence type="predicted"/>
<reference evidence="2" key="1">
    <citation type="submission" date="2019-12" db="EMBL/GenBank/DDBJ databases">
        <title>Genome sequencing and annotation of Brassica cretica.</title>
        <authorList>
            <person name="Studholme D.J."/>
            <person name="Sarris P."/>
        </authorList>
    </citation>
    <scope>NUCLEOTIDE SEQUENCE</scope>
    <source>
        <strain evidence="2">PFS-109/04</strain>
        <tissue evidence="2">Leaf</tissue>
    </source>
</reference>
<feature type="compositionally biased region" description="Polar residues" evidence="1">
    <location>
        <begin position="1"/>
        <end position="15"/>
    </location>
</feature>
<sequence length="107" mass="11693">MTSVLRNSGNQSYSRDNYGVKSPDGESDEAYPTRSNSPDGELGELDEVGPTHPLESWTRSIQIAIVRVGWGPFNTPDGGLDEAGSVVSSLENRLLERLNNLFRELVA</sequence>
<gene>
    <name evidence="2" type="ORF">F2Q69_00002577</name>
</gene>
<evidence type="ECO:0000256" key="1">
    <source>
        <dbReference type="SAM" id="MobiDB-lite"/>
    </source>
</evidence>
<protein>
    <submittedName>
        <fullName evidence="2">Uncharacterized protein</fullName>
    </submittedName>
</protein>
<organism evidence="2 3">
    <name type="scientific">Brassica cretica</name>
    <name type="common">Mustard</name>
    <dbReference type="NCBI Taxonomy" id="69181"/>
    <lineage>
        <taxon>Eukaryota</taxon>
        <taxon>Viridiplantae</taxon>
        <taxon>Streptophyta</taxon>
        <taxon>Embryophyta</taxon>
        <taxon>Tracheophyta</taxon>
        <taxon>Spermatophyta</taxon>
        <taxon>Magnoliopsida</taxon>
        <taxon>eudicotyledons</taxon>
        <taxon>Gunneridae</taxon>
        <taxon>Pentapetalae</taxon>
        <taxon>rosids</taxon>
        <taxon>malvids</taxon>
        <taxon>Brassicales</taxon>
        <taxon>Brassicaceae</taxon>
        <taxon>Brassiceae</taxon>
        <taxon>Brassica</taxon>
    </lineage>
</organism>
<evidence type="ECO:0000313" key="2">
    <source>
        <dbReference type="EMBL" id="KAF3506054.1"/>
    </source>
</evidence>